<dbReference type="Proteomes" id="UP000095390">
    <property type="component" value="Unassembled WGS sequence"/>
</dbReference>
<sequence>MTYVAQKSRADFAIRTDEAGKRVLETSKSTILVPQVHWNGVGIKWLDEKVKE</sequence>
<gene>
    <name evidence="1" type="ORF">ERS852578_00510</name>
</gene>
<organism evidence="1 2">
    <name type="scientific">Anaerobutyricum hallii</name>
    <dbReference type="NCBI Taxonomy" id="39488"/>
    <lineage>
        <taxon>Bacteria</taxon>
        <taxon>Bacillati</taxon>
        <taxon>Bacillota</taxon>
        <taxon>Clostridia</taxon>
        <taxon>Lachnospirales</taxon>
        <taxon>Lachnospiraceae</taxon>
        <taxon>Anaerobutyricum</taxon>
    </lineage>
</organism>
<evidence type="ECO:0000313" key="1">
    <source>
        <dbReference type="EMBL" id="CUM82921.1"/>
    </source>
</evidence>
<proteinExistence type="predicted"/>
<name>A0A173RYB6_9FIRM</name>
<evidence type="ECO:0000313" key="2">
    <source>
        <dbReference type="Proteomes" id="UP000095390"/>
    </source>
</evidence>
<dbReference type="EMBL" id="CYYC01000004">
    <property type="protein sequence ID" value="CUM82921.1"/>
    <property type="molecule type" value="Genomic_DNA"/>
</dbReference>
<protein>
    <submittedName>
        <fullName evidence="1">Uncharacterized protein</fullName>
    </submittedName>
</protein>
<reference evidence="1 2" key="1">
    <citation type="submission" date="2015-09" db="EMBL/GenBank/DDBJ databases">
        <authorList>
            <consortium name="Pathogen Informatics"/>
        </authorList>
    </citation>
    <scope>NUCLEOTIDE SEQUENCE [LARGE SCALE GENOMIC DNA]</scope>
    <source>
        <strain evidence="1 2">2789STDY5834966</strain>
    </source>
</reference>
<accession>A0A173RYB6</accession>
<dbReference type="RefSeq" id="WP_156333973.1">
    <property type="nucleotide sequence ID" value="NZ_CYYC01000004.1"/>
</dbReference>
<dbReference type="AlphaFoldDB" id="A0A173RYB6"/>